<dbReference type="Proteomes" id="UP000041595">
    <property type="component" value="Unassembled WGS sequence"/>
</dbReference>
<gene>
    <name evidence="1" type="ORF">ERS137965_01871</name>
</gene>
<sequence length="319" mass="36857">MRGYEIKLNGDYESKIDEVTPNKYKITRDMFVQPILMMNMNRFYIDPNRMDLIYPEPISANLTKFEKDMIINRSAMLEARGDEGYIKNYNIYKKNIAKGDMTNDEKVVAEKELYVNLQEVTYNRSLANLKEELAKFSRWLDNDTSINQYDRDKPLINKYMIAKWVNGYQSDFGSGTNSEFLAGCNKVEKNIAPLLKEIKHFQSIYIASRANFTLISNAEDFLEWNYTDRLSEYDAVTDNVRRNTINDTFSLKDMREIYVATTDAIIVDADFLSNVEIENLGNIMAFIVEIESASDFCLNTIFSDGIAKQLIPSMSLNGI</sequence>
<proteinExistence type="predicted"/>
<dbReference type="RefSeq" id="WP_004704656.1">
    <property type="nucleotide sequence ID" value="NZ_CQEJ01000009.1"/>
</dbReference>
<accession>A0A0T9TVK4</accession>
<protein>
    <submittedName>
        <fullName evidence="1">Uncharacterized protein</fullName>
    </submittedName>
</protein>
<name>A0A0T9TVK4_YERAL</name>
<dbReference type="AlphaFoldDB" id="A0A0T9TVK4"/>
<organism evidence="1 2">
    <name type="scientific">Yersinia aldovae</name>
    <dbReference type="NCBI Taxonomy" id="29483"/>
    <lineage>
        <taxon>Bacteria</taxon>
        <taxon>Pseudomonadati</taxon>
        <taxon>Pseudomonadota</taxon>
        <taxon>Gammaproteobacteria</taxon>
        <taxon>Enterobacterales</taxon>
        <taxon>Yersiniaceae</taxon>
        <taxon>Yersinia</taxon>
    </lineage>
</organism>
<evidence type="ECO:0000313" key="2">
    <source>
        <dbReference type="Proteomes" id="UP000041595"/>
    </source>
</evidence>
<dbReference type="EMBL" id="CQEJ01000009">
    <property type="protein sequence ID" value="CNL04528.1"/>
    <property type="molecule type" value="Genomic_DNA"/>
</dbReference>
<reference evidence="1 2" key="1">
    <citation type="submission" date="2015-03" db="EMBL/GenBank/DDBJ databases">
        <authorList>
            <person name="Murphy D."/>
        </authorList>
    </citation>
    <scope>NUCLEOTIDE SEQUENCE [LARGE SCALE GENOMIC DNA]</scope>
    <source>
        <strain evidence="1 2">IP06005</strain>
    </source>
</reference>
<evidence type="ECO:0000313" key="1">
    <source>
        <dbReference type="EMBL" id="CNL04528.1"/>
    </source>
</evidence>